<evidence type="ECO:0008006" key="8">
    <source>
        <dbReference type="Google" id="ProtNLM"/>
    </source>
</evidence>
<protein>
    <recommendedName>
        <fullName evidence="8">Ceramidase</fullName>
    </recommendedName>
</protein>
<evidence type="ECO:0000313" key="7">
    <source>
        <dbReference type="EMBL" id="QHT13392.1"/>
    </source>
</evidence>
<reference evidence="7" key="1">
    <citation type="journal article" date="2020" name="Nature">
        <title>Giant virus diversity and host interactions through global metagenomics.</title>
        <authorList>
            <person name="Schulz F."/>
            <person name="Roux S."/>
            <person name="Paez-Espino D."/>
            <person name="Jungbluth S."/>
            <person name="Walsh D.A."/>
            <person name="Denef V.J."/>
            <person name="McMahon K.D."/>
            <person name="Konstantinidis K.T."/>
            <person name="Eloe-Fadrosh E.A."/>
            <person name="Kyrpides N.C."/>
            <person name="Woyke T."/>
        </authorList>
    </citation>
    <scope>NUCLEOTIDE SEQUENCE</scope>
    <source>
        <strain evidence="7">GVMAG-M-3300023174-131</strain>
    </source>
</reference>
<evidence type="ECO:0000256" key="6">
    <source>
        <dbReference type="SAM" id="Phobius"/>
    </source>
</evidence>
<feature type="transmembrane region" description="Helical" evidence="6">
    <location>
        <begin position="168"/>
        <end position="183"/>
    </location>
</feature>
<name>A0A6C0DAH1_9ZZZZ</name>
<keyword evidence="3" id="KW-0378">Hydrolase</keyword>
<dbReference type="GO" id="GO:0046513">
    <property type="term" value="P:ceramide biosynthetic process"/>
    <property type="evidence" value="ECO:0007669"/>
    <property type="project" value="TreeGrafter"/>
</dbReference>
<dbReference type="Pfam" id="PF05875">
    <property type="entry name" value="Ceramidase"/>
    <property type="match status" value="1"/>
</dbReference>
<evidence type="ECO:0000256" key="1">
    <source>
        <dbReference type="ARBA" id="ARBA00004141"/>
    </source>
</evidence>
<dbReference type="GO" id="GO:0016811">
    <property type="term" value="F:hydrolase activity, acting on carbon-nitrogen (but not peptide) bonds, in linear amides"/>
    <property type="evidence" value="ECO:0007669"/>
    <property type="project" value="InterPro"/>
</dbReference>
<accession>A0A6C0DAH1</accession>
<dbReference type="GO" id="GO:0005789">
    <property type="term" value="C:endoplasmic reticulum membrane"/>
    <property type="evidence" value="ECO:0007669"/>
    <property type="project" value="TreeGrafter"/>
</dbReference>
<comment type="subcellular location">
    <subcellularLocation>
        <location evidence="1">Membrane</location>
        <topology evidence="1">Multi-pass membrane protein</topology>
    </subcellularLocation>
</comment>
<keyword evidence="5 6" id="KW-0472">Membrane</keyword>
<feature type="transmembrane region" description="Helical" evidence="6">
    <location>
        <begin position="79"/>
        <end position="99"/>
    </location>
</feature>
<keyword evidence="4 6" id="KW-1133">Transmembrane helix</keyword>
<evidence type="ECO:0000256" key="4">
    <source>
        <dbReference type="ARBA" id="ARBA00022989"/>
    </source>
</evidence>
<feature type="transmembrane region" description="Helical" evidence="6">
    <location>
        <begin position="46"/>
        <end position="67"/>
    </location>
</feature>
<dbReference type="PANTHER" id="PTHR46187:SF3">
    <property type="entry name" value="ALKALINE CERAMIDASE 3"/>
    <property type="match status" value="1"/>
</dbReference>
<feature type="transmembrane region" description="Helical" evidence="6">
    <location>
        <begin position="111"/>
        <end position="132"/>
    </location>
</feature>
<proteinExistence type="predicted"/>
<dbReference type="InterPro" id="IPR008901">
    <property type="entry name" value="ACER"/>
</dbReference>
<dbReference type="GO" id="GO:0046514">
    <property type="term" value="P:ceramide catabolic process"/>
    <property type="evidence" value="ECO:0007669"/>
    <property type="project" value="TreeGrafter"/>
</dbReference>
<feature type="transmembrane region" description="Helical" evidence="6">
    <location>
        <begin position="138"/>
        <end position="156"/>
    </location>
</feature>
<dbReference type="AlphaFoldDB" id="A0A6C0DAH1"/>
<feature type="transmembrane region" description="Helical" evidence="6">
    <location>
        <begin position="203"/>
        <end position="222"/>
    </location>
</feature>
<dbReference type="PANTHER" id="PTHR46187">
    <property type="entry name" value="ALKALINE CERAMIDASE 3"/>
    <property type="match status" value="1"/>
</dbReference>
<feature type="transmembrane region" description="Helical" evidence="6">
    <location>
        <begin position="20"/>
        <end position="39"/>
    </location>
</feature>
<evidence type="ECO:0000256" key="3">
    <source>
        <dbReference type="ARBA" id="ARBA00022801"/>
    </source>
</evidence>
<evidence type="ECO:0000256" key="5">
    <source>
        <dbReference type="ARBA" id="ARBA00023136"/>
    </source>
</evidence>
<keyword evidence="2 6" id="KW-0812">Transmembrane</keyword>
<sequence>MEWNNKDHSFCESKLLGIPEYLNSISSFLISCFGWYGLFYTPNADIFIDTVNSLIIILGIGSVGYHWTGNIGWGLMDELPMILGITLGSLYVDYIYRILNPYPTIYIKLEVLFYLTGVVLFLVVNGMVNHRYSFPENFGFLSFILLYKIIRLLNIIKIDKKREILDKLIFSIVTIITSVFIWTCTEKLCDYFNSYILLLGHPLWHFTIGFGFYNLIQCIYFIKLDIEYPDLYKLTYNKYKLINLIFSNNINT</sequence>
<organism evidence="7">
    <name type="scientific">viral metagenome</name>
    <dbReference type="NCBI Taxonomy" id="1070528"/>
    <lineage>
        <taxon>unclassified sequences</taxon>
        <taxon>metagenomes</taxon>
        <taxon>organismal metagenomes</taxon>
    </lineage>
</organism>
<dbReference type="PROSITE" id="PS51257">
    <property type="entry name" value="PROKAR_LIPOPROTEIN"/>
    <property type="match status" value="1"/>
</dbReference>
<dbReference type="EMBL" id="MN739567">
    <property type="protein sequence ID" value="QHT13392.1"/>
    <property type="molecule type" value="Genomic_DNA"/>
</dbReference>
<evidence type="ECO:0000256" key="2">
    <source>
        <dbReference type="ARBA" id="ARBA00022692"/>
    </source>
</evidence>